<organism evidence="3 4">
    <name type="scientific">Ceratobasidium theobromae</name>
    <dbReference type="NCBI Taxonomy" id="1582974"/>
    <lineage>
        <taxon>Eukaryota</taxon>
        <taxon>Fungi</taxon>
        <taxon>Dikarya</taxon>
        <taxon>Basidiomycota</taxon>
        <taxon>Agaricomycotina</taxon>
        <taxon>Agaricomycetes</taxon>
        <taxon>Cantharellales</taxon>
        <taxon>Ceratobasidiaceae</taxon>
        <taxon>Ceratobasidium</taxon>
    </lineage>
</organism>
<keyword evidence="3" id="KW-0255">Endonuclease</keyword>
<keyword evidence="3" id="KW-0378">Hydrolase</keyword>
<dbReference type="InterPro" id="IPR011009">
    <property type="entry name" value="Kinase-like_dom_sf"/>
</dbReference>
<protein>
    <submittedName>
        <fullName evidence="3">CRISPR-associated endonuclease Cas9</fullName>
    </submittedName>
</protein>
<dbReference type="PANTHER" id="PTHR38248">
    <property type="entry name" value="FUNK1 6"/>
    <property type="match status" value="1"/>
</dbReference>
<dbReference type="Proteomes" id="UP000383932">
    <property type="component" value="Unassembled WGS sequence"/>
</dbReference>
<evidence type="ECO:0000256" key="1">
    <source>
        <dbReference type="SAM" id="MobiDB-lite"/>
    </source>
</evidence>
<dbReference type="Pfam" id="PF17667">
    <property type="entry name" value="Pkinase_fungal"/>
    <property type="match status" value="2"/>
</dbReference>
<feature type="region of interest" description="Disordered" evidence="1">
    <location>
        <begin position="1"/>
        <end position="118"/>
    </location>
</feature>
<accession>A0A5N5QEP2</accession>
<sequence>MEHYQQSSHSLSTGAPFVADSPHSTLKAVAGNEEGQANNTETYSEDSSSSSQSSSEPPSPPKAESPPPPLHRPKRAFEADVDTPFRPSSARPGGGKSHTSKSSKSGGPTHSRVATIEPAAPQAIIPPAMDILIETEMRDAILHDPKFIEHFLSGESSILDQVIERCRSSEAYNQEKGEWKLPANISQESVLYKPVRNILDSIKRAVDRAGDLTVQDGSDHTGDSDHNISFSADATDPDGASNRTKFLDTSGTAIPSEDADTANLKPDISLFETLEHKHWEMMRMPIEIKKLPGHHKHGMKQLSRYARAVFAHQIHRRHLYGLMVCGTEATFVRFDRAGILYSPRVDMRTQSEAFTRAFTSLLVLDRADQGYDTAFTTKLNSDGRWEYYIDLPASAFEDATSVPAEGSSEGSNRAKPTKRFKVIEKLYHRKSIRGRATIVLRVREVLEQETRGRNGRVKVNTAGKTNSNLNDYVLKLIWRDPERESEGELLGRLKGIYGLAQYVWHYDVPAKCHCSSQTEIECISCVDETVQVGKLEVCDNLKDISVRVPLEIEDEDPVLESIDTTQLHPVLHGRKRRVYSYILMSSLGIPLLAADNPQQFMTAVLDAILGYWRLFNLGVLHQDISYGNVMMLGEGQRFDQTEWKESRLGKPKPTNPIILQSEKKLRRVLKKLGRRNPTGVLSDFDLHARYASTTLLKVPAEPTNTVVNKSSKRALDPNTSSNDDKLLGGEGSATASPMRKRQKTSSGSGVVGPQSASIPGRSPQPAEEPKQEPIDYRTGTPAFMSLHVLSVKPGKRYHHSFMDDLESFFWLIFWCAATHLDGSSTAEAAQRQIDYMDQYDLVLLAEWKWSKLAQCHMNSGEVMKLLLRSFGNQWASNHLFIKIIISLGNFFFEYYDKPKDLQVNPVDMFSHVVSVITKELNRAQ</sequence>
<feature type="compositionally biased region" description="Low complexity" evidence="1">
    <location>
        <begin position="100"/>
        <end position="118"/>
    </location>
</feature>
<dbReference type="PANTHER" id="PTHR38248:SF2">
    <property type="entry name" value="FUNK1 11"/>
    <property type="match status" value="1"/>
</dbReference>
<feature type="region of interest" description="Disordered" evidence="1">
    <location>
        <begin position="702"/>
        <end position="776"/>
    </location>
</feature>
<feature type="compositionally biased region" description="Low complexity" evidence="1">
    <location>
        <begin position="45"/>
        <end position="56"/>
    </location>
</feature>
<keyword evidence="3" id="KW-0540">Nuclease</keyword>
<gene>
    <name evidence="3" type="ORF">CTheo_6346</name>
</gene>
<reference evidence="3 4" key="1">
    <citation type="journal article" date="2019" name="Fungal Biol. Biotechnol.">
        <title>Draft genome sequence of fastidious pathogen Ceratobasidium theobromae, which causes vascular-streak dieback in Theobroma cacao.</title>
        <authorList>
            <person name="Ali S.S."/>
            <person name="Asman A."/>
            <person name="Shao J."/>
            <person name="Firmansyah A.P."/>
            <person name="Susilo A.W."/>
            <person name="Rosmana A."/>
            <person name="McMahon P."/>
            <person name="Junaid M."/>
            <person name="Guest D."/>
            <person name="Kheng T.Y."/>
            <person name="Meinhardt L.W."/>
            <person name="Bailey B.A."/>
        </authorList>
    </citation>
    <scope>NUCLEOTIDE SEQUENCE [LARGE SCALE GENOMIC DNA]</scope>
    <source>
        <strain evidence="3 4">CT2</strain>
    </source>
</reference>
<feature type="compositionally biased region" description="Basic and acidic residues" evidence="1">
    <location>
        <begin position="217"/>
        <end position="226"/>
    </location>
</feature>
<evidence type="ECO:0000313" key="3">
    <source>
        <dbReference type="EMBL" id="KAB5590220.1"/>
    </source>
</evidence>
<proteinExistence type="predicted"/>
<feature type="region of interest" description="Disordered" evidence="1">
    <location>
        <begin position="214"/>
        <end position="245"/>
    </location>
</feature>
<evidence type="ECO:0000259" key="2">
    <source>
        <dbReference type="Pfam" id="PF17667"/>
    </source>
</evidence>
<evidence type="ECO:0000313" key="4">
    <source>
        <dbReference type="Proteomes" id="UP000383932"/>
    </source>
</evidence>
<dbReference type="OrthoDB" id="2747778at2759"/>
<name>A0A5N5QEP2_9AGAM</name>
<comment type="caution">
    <text evidence="3">The sequence shown here is derived from an EMBL/GenBank/DDBJ whole genome shotgun (WGS) entry which is preliminary data.</text>
</comment>
<dbReference type="SUPFAM" id="SSF56112">
    <property type="entry name" value="Protein kinase-like (PK-like)"/>
    <property type="match status" value="1"/>
</dbReference>
<feature type="compositionally biased region" description="Polar residues" evidence="1">
    <location>
        <begin position="1"/>
        <end position="13"/>
    </location>
</feature>
<dbReference type="AlphaFoldDB" id="A0A5N5QEP2"/>
<feature type="domain" description="Fungal-type protein kinase" evidence="2">
    <location>
        <begin position="275"/>
        <end position="635"/>
    </location>
</feature>
<feature type="compositionally biased region" description="Pro residues" evidence="1">
    <location>
        <begin position="57"/>
        <end position="70"/>
    </location>
</feature>
<dbReference type="InterPro" id="IPR040976">
    <property type="entry name" value="Pkinase_fungal"/>
</dbReference>
<feature type="domain" description="Fungal-type protein kinase" evidence="2">
    <location>
        <begin position="773"/>
        <end position="815"/>
    </location>
</feature>
<dbReference type="GO" id="GO:0004519">
    <property type="term" value="F:endonuclease activity"/>
    <property type="evidence" value="ECO:0007669"/>
    <property type="project" value="UniProtKB-KW"/>
</dbReference>
<keyword evidence="4" id="KW-1185">Reference proteome</keyword>
<dbReference type="EMBL" id="SSOP01000187">
    <property type="protein sequence ID" value="KAB5590220.1"/>
    <property type="molecule type" value="Genomic_DNA"/>
</dbReference>